<gene>
    <name evidence="3" type="ORF">FKV42_00470</name>
</gene>
<sequence length="260" mass="29348">MESKLRYYFGSMVFLSGLILSISAIGFAIMVHLRRTSDPSEIITTYGLLGVGLSFILLGINLMISQRRPYGVHSNWVMIIGFLSSIFGVIYFAIIFSDKWVYPYVTYVSFAYAAGICLLSGNAFGNAVLKLIEERSRQLLEEDPLSAYTEEDIEREVEKTLNESFSKTNFSSFSMGIKDEVSDFVPGKALREVAQAKIEVKDSIREVEYLQSTMSGKVKVNDYGIDLTSKMLSATMKQSEETKKQNFTDMIKNKVESIRR</sequence>
<protein>
    <recommendedName>
        <fullName evidence="2">Cell division protein A N-terminal domain-containing protein</fullName>
    </recommendedName>
</protein>
<feature type="transmembrane region" description="Helical" evidence="1">
    <location>
        <begin position="7"/>
        <end position="31"/>
    </location>
</feature>
<keyword evidence="1" id="KW-0472">Membrane</keyword>
<dbReference type="EMBL" id="VIAQ01000005">
    <property type="protein sequence ID" value="TQD28769.1"/>
    <property type="molecule type" value="Genomic_DNA"/>
</dbReference>
<dbReference type="SUPFAM" id="SSF103473">
    <property type="entry name" value="MFS general substrate transporter"/>
    <property type="match status" value="1"/>
</dbReference>
<dbReference type="OrthoDB" id="137770at2157"/>
<feature type="transmembrane region" description="Helical" evidence="1">
    <location>
        <begin position="76"/>
        <end position="97"/>
    </location>
</feature>
<evidence type="ECO:0000313" key="3">
    <source>
        <dbReference type="EMBL" id="TQD28769.1"/>
    </source>
</evidence>
<reference evidence="3 4" key="1">
    <citation type="submission" date="2019-06" db="EMBL/GenBank/DDBJ databases">
        <title>Draft genome sequence of Methanolobus vulcani B1d.</title>
        <authorList>
            <person name="Creighbaum A.J."/>
            <person name="Ticak T."/>
            <person name="Hariraju D."/>
            <person name="Arivett B.A."/>
            <person name="Ferguson D.J.Jr."/>
        </authorList>
    </citation>
    <scope>NUCLEOTIDE SEQUENCE [LARGE SCALE GENOMIC DNA]</scope>
    <source>
        <strain evidence="3 4">B1d</strain>
    </source>
</reference>
<proteinExistence type="predicted"/>
<accession>A0A7Z8KR09</accession>
<evidence type="ECO:0000256" key="1">
    <source>
        <dbReference type="SAM" id="Phobius"/>
    </source>
</evidence>
<dbReference type="InterPro" id="IPR055563">
    <property type="entry name" value="CdpA_N"/>
</dbReference>
<keyword evidence="1" id="KW-1133">Transmembrane helix</keyword>
<evidence type="ECO:0000259" key="2">
    <source>
        <dbReference type="Pfam" id="PF23600"/>
    </source>
</evidence>
<dbReference type="AlphaFoldDB" id="A0A7Z8KR09"/>
<dbReference type="Proteomes" id="UP000319335">
    <property type="component" value="Unassembled WGS sequence"/>
</dbReference>
<organism evidence="3 4">
    <name type="scientific">Methanolobus vulcani</name>
    <dbReference type="NCBI Taxonomy" id="38026"/>
    <lineage>
        <taxon>Archaea</taxon>
        <taxon>Methanobacteriati</taxon>
        <taxon>Methanobacteriota</taxon>
        <taxon>Stenosarchaea group</taxon>
        <taxon>Methanomicrobia</taxon>
        <taxon>Methanosarcinales</taxon>
        <taxon>Methanosarcinaceae</taxon>
        <taxon>Methanolobus</taxon>
    </lineage>
</organism>
<name>A0A7Z8KR09_9EURY</name>
<dbReference type="RefSeq" id="WP_154808291.1">
    <property type="nucleotide sequence ID" value="NZ_VIAQ01000005.1"/>
</dbReference>
<feature type="domain" description="Cell division protein A N-terminal" evidence="2">
    <location>
        <begin position="3"/>
        <end position="125"/>
    </location>
</feature>
<feature type="transmembrane region" description="Helical" evidence="1">
    <location>
        <begin position="109"/>
        <end position="129"/>
    </location>
</feature>
<dbReference type="InterPro" id="IPR036259">
    <property type="entry name" value="MFS_trans_sf"/>
</dbReference>
<dbReference type="Pfam" id="PF23600">
    <property type="entry name" value="CdpA_N"/>
    <property type="match status" value="1"/>
</dbReference>
<comment type="caution">
    <text evidence="3">The sequence shown here is derived from an EMBL/GenBank/DDBJ whole genome shotgun (WGS) entry which is preliminary data.</text>
</comment>
<keyword evidence="4" id="KW-1185">Reference proteome</keyword>
<keyword evidence="1" id="KW-0812">Transmembrane</keyword>
<feature type="transmembrane region" description="Helical" evidence="1">
    <location>
        <begin position="43"/>
        <end position="64"/>
    </location>
</feature>
<evidence type="ECO:0000313" key="4">
    <source>
        <dbReference type="Proteomes" id="UP000319335"/>
    </source>
</evidence>